<dbReference type="SUPFAM" id="SSF51197">
    <property type="entry name" value="Clavaminate synthase-like"/>
    <property type="match status" value="1"/>
</dbReference>
<keyword evidence="1" id="KW-0479">Metal-binding</keyword>
<dbReference type="Pfam" id="PF14226">
    <property type="entry name" value="DIOX_N"/>
    <property type="match status" value="1"/>
</dbReference>
<dbReference type="InterPro" id="IPR026992">
    <property type="entry name" value="DIOX_N"/>
</dbReference>
<evidence type="ECO:0000256" key="3">
    <source>
        <dbReference type="ARBA" id="ARBA00023004"/>
    </source>
</evidence>
<proteinExistence type="predicted"/>
<dbReference type="GO" id="GO:0016491">
    <property type="term" value="F:oxidoreductase activity"/>
    <property type="evidence" value="ECO:0007669"/>
    <property type="project" value="UniProtKB-KW"/>
</dbReference>
<reference evidence="6 7" key="1">
    <citation type="submission" date="2023-10" db="EMBL/GenBank/DDBJ databases">
        <title>Chromosome-scale genome assembly provides insights into flower coloration mechanisms of Canna indica.</title>
        <authorList>
            <person name="Li C."/>
        </authorList>
    </citation>
    <scope>NUCLEOTIDE SEQUENCE [LARGE SCALE GENOMIC DNA]</scope>
    <source>
        <tissue evidence="6">Flower</tissue>
    </source>
</reference>
<evidence type="ECO:0000256" key="2">
    <source>
        <dbReference type="ARBA" id="ARBA00023002"/>
    </source>
</evidence>
<name>A0AAQ3QQ48_9LILI</name>
<organism evidence="6 7">
    <name type="scientific">Canna indica</name>
    <name type="common">Indian-shot</name>
    <dbReference type="NCBI Taxonomy" id="4628"/>
    <lineage>
        <taxon>Eukaryota</taxon>
        <taxon>Viridiplantae</taxon>
        <taxon>Streptophyta</taxon>
        <taxon>Embryophyta</taxon>
        <taxon>Tracheophyta</taxon>
        <taxon>Spermatophyta</taxon>
        <taxon>Magnoliopsida</taxon>
        <taxon>Liliopsida</taxon>
        <taxon>Zingiberales</taxon>
        <taxon>Cannaceae</taxon>
        <taxon>Canna</taxon>
    </lineage>
</organism>
<feature type="domain" description="Non-haem dioxygenase N-terminal" evidence="5">
    <location>
        <begin position="95"/>
        <end position="149"/>
    </location>
</feature>
<accession>A0AAQ3QQ48</accession>
<keyword evidence="7" id="KW-1185">Reference proteome</keyword>
<dbReference type="InterPro" id="IPR027443">
    <property type="entry name" value="IPNS-like_sf"/>
</dbReference>
<evidence type="ECO:0000256" key="1">
    <source>
        <dbReference type="ARBA" id="ARBA00022723"/>
    </source>
</evidence>
<keyword evidence="3" id="KW-0408">Iron</keyword>
<keyword evidence="2" id="KW-0560">Oxidoreductase</keyword>
<feature type="compositionally biased region" description="Basic and acidic residues" evidence="4">
    <location>
        <begin position="19"/>
        <end position="29"/>
    </location>
</feature>
<dbReference type="Proteomes" id="UP001327560">
    <property type="component" value="Chromosome 8"/>
</dbReference>
<sequence length="151" mass="17230">MNHDNGHTRRVAHGVINKSKVDSRDTDKRTMLLEDEDLVQRSPQTQWQSGPPPLVFDRVVLSRQKNIPEQFVWPEHEKSTPEANEELDVPMIGRLLSGNAAAATVARSVAKVCKQHRFQVVNHGIDEELLTEAHRCMQAFFIMPLLKKQMV</sequence>
<dbReference type="Gene3D" id="2.60.120.330">
    <property type="entry name" value="B-lactam Antibiotic, Isopenicillin N Synthase, Chain"/>
    <property type="match status" value="1"/>
</dbReference>
<evidence type="ECO:0000256" key="4">
    <source>
        <dbReference type="SAM" id="MobiDB-lite"/>
    </source>
</evidence>
<dbReference type="AlphaFoldDB" id="A0AAQ3QQ48"/>
<dbReference type="GO" id="GO:0046872">
    <property type="term" value="F:metal ion binding"/>
    <property type="evidence" value="ECO:0007669"/>
    <property type="project" value="UniProtKB-KW"/>
</dbReference>
<evidence type="ECO:0000259" key="5">
    <source>
        <dbReference type="Pfam" id="PF14226"/>
    </source>
</evidence>
<gene>
    <name evidence="6" type="ORF">Cni_G26296</name>
</gene>
<protein>
    <recommendedName>
        <fullName evidence="5">Non-haem dioxygenase N-terminal domain-containing protein</fullName>
    </recommendedName>
</protein>
<feature type="region of interest" description="Disordered" evidence="4">
    <location>
        <begin position="1"/>
        <end position="29"/>
    </location>
</feature>
<evidence type="ECO:0000313" key="7">
    <source>
        <dbReference type="Proteomes" id="UP001327560"/>
    </source>
</evidence>
<evidence type="ECO:0000313" key="6">
    <source>
        <dbReference type="EMBL" id="WOL17503.1"/>
    </source>
</evidence>
<dbReference type="EMBL" id="CP136897">
    <property type="protein sequence ID" value="WOL17503.1"/>
    <property type="molecule type" value="Genomic_DNA"/>
</dbReference>